<feature type="chain" id="PRO_5005895615" evidence="2">
    <location>
        <begin position="20"/>
        <end position="173"/>
    </location>
</feature>
<sequence>MHFIKYFAIFVLLAVQYSSQESSSSSESLSSSEEQQLEVTNPIEISSTIDEVPVDTDKRKKFFFKNLGASIKEKSKKFKDNLKHKFSEDNIKNELKKTNNLLSEALKKGKNKLKDSAKNMKKNLAKFFKGKTFNKSGSDENDTRLKRSIITKIGKVAKNAVVTKAKKALKKLF</sequence>
<evidence type="ECO:0000313" key="4">
    <source>
        <dbReference type="WBParaSite" id="SPAL_0001487000.1"/>
    </source>
</evidence>
<protein>
    <submittedName>
        <fullName evidence="4">DUF148 domain-containing protein</fullName>
    </submittedName>
</protein>
<evidence type="ECO:0000313" key="3">
    <source>
        <dbReference type="Proteomes" id="UP000046392"/>
    </source>
</evidence>
<keyword evidence="2" id="KW-0732">Signal</keyword>
<name>A0A0N5CAE8_STREA</name>
<proteinExistence type="predicted"/>
<keyword evidence="1" id="KW-0175">Coiled coil</keyword>
<keyword evidence="3" id="KW-1185">Reference proteome</keyword>
<reference evidence="4" key="1">
    <citation type="submission" date="2017-02" db="UniProtKB">
        <authorList>
            <consortium name="WormBaseParasite"/>
        </authorList>
    </citation>
    <scope>IDENTIFICATION</scope>
</reference>
<evidence type="ECO:0000256" key="2">
    <source>
        <dbReference type="SAM" id="SignalP"/>
    </source>
</evidence>
<evidence type="ECO:0000256" key="1">
    <source>
        <dbReference type="SAM" id="Coils"/>
    </source>
</evidence>
<feature type="signal peptide" evidence="2">
    <location>
        <begin position="1"/>
        <end position="19"/>
    </location>
</feature>
<organism evidence="3 4">
    <name type="scientific">Strongyloides papillosus</name>
    <name type="common">Intestinal threadworm</name>
    <dbReference type="NCBI Taxonomy" id="174720"/>
    <lineage>
        <taxon>Eukaryota</taxon>
        <taxon>Metazoa</taxon>
        <taxon>Ecdysozoa</taxon>
        <taxon>Nematoda</taxon>
        <taxon>Chromadorea</taxon>
        <taxon>Rhabditida</taxon>
        <taxon>Tylenchina</taxon>
        <taxon>Panagrolaimomorpha</taxon>
        <taxon>Strongyloidoidea</taxon>
        <taxon>Strongyloididae</taxon>
        <taxon>Strongyloides</taxon>
    </lineage>
</organism>
<dbReference type="AlphaFoldDB" id="A0A0N5CAE8"/>
<dbReference type="Proteomes" id="UP000046392">
    <property type="component" value="Unplaced"/>
</dbReference>
<feature type="coiled-coil region" evidence="1">
    <location>
        <begin position="88"/>
        <end position="123"/>
    </location>
</feature>
<dbReference type="WBParaSite" id="SPAL_0001487000.1">
    <property type="protein sequence ID" value="SPAL_0001487000.1"/>
    <property type="gene ID" value="SPAL_0001487000"/>
</dbReference>
<accession>A0A0N5CAE8</accession>